<evidence type="ECO:0000313" key="2">
    <source>
        <dbReference type="EMBL" id="KAK7418855.1"/>
    </source>
</evidence>
<keyword evidence="3" id="KW-1185">Reference proteome</keyword>
<accession>A0ABR1HCJ0</accession>
<reference evidence="2 3" key="1">
    <citation type="journal article" date="2025" name="Microbiol. Resour. Announc.">
        <title>Draft genome sequences for Neonectria magnoliae and Neonectria punicea, canker pathogens of Liriodendron tulipifera and Acer saccharum in West Virginia.</title>
        <authorList>
            <person name="Petronek H.M."/>
            <person name="Kasson M.T."/>
            <person name="Metheny A.M."/>
            <person name="Stauder C.M."/>
            <person name="Lovett B."/>
            <person name="Lynch S.C."/>
            <person name="Garnas J.R."/>
            <person name="Kasson L.R."/>
            <person name="Stajich J.E."/>
        </authorList>
    </citation>
    <scope>NUCLEOTIDE SEQUENCE [LARGE SCALE GENOMIC DNA]</scope>
    <source>
        <strain evidence="2 3">NRRL 64653</strain>
    </source>
</reference>
<feature type="signal peptide" evidence="1">
    <location>
        <begin position="1"/>
        <end position="18"/>
    </location>
</feature>
<evidence type="ECO:0000313" key="3">
    <source>
        <dbReference type="Proteomes" id="UP001498476"/>
    </source>
</evidence>
<sequence length="83" mass="8580">MRFPVMITALAVVSTAAAVPAAAVPAAVLETGKSSTIKCCCCDIRIKKTVCTLVPKDQGCFCTAVVCPDQPTPSKVQPAKEKA</sequence>
<feature type="chain" id="PRO_5046459300" evidence="1">
    <location>
        <begin position="19"/>
        <end position="83"/>
    </location>
</feature>
<gene>
    <name evidence="2" type="ORF">QQX98_003717</name>
</gene>
<comment type="caution">
    <text evidence="2">The sequence shown here is derived from an EMBL/GenBank/DDBJ whole genome shotgun (WGS) entry which is preliminary data.</text>
</comment>
<protein>
    <submittedName>
        <fullName evidence="2">Uncharacterized protein</fullName>
    </submittedName>
</protein>
<evidence type="ECO:0000256" key="1">
    <source>
        <dbReference type="SAM" id="SignalP"/>
    </source>
</evidence>
<organism evidence="2 3">
    <name type="scientific">Neonectria punicea</name>
    <dbReference type="NCBI Taxonomy" id="979145"/>
    <lineage>
        <taxon>Eukaryota</taxon>
        <taxon>Fungi</taxon>
        <taxon>Dikarya</taxon>
        <taxon>Ascomycota</taxon>
        <taxon>Pezizomycotina</taxon>
        <taxon>Sordariomycetes</taxon>
        <taxon>Hypocreomycetidae</taxon>
        <taxon>Hypocreales</taxon>
        <taxon>Nectriaceae</taxon>
        <taxon>Neonectria</taxon>
    </lineage>
</organism>
<keyword evidence="1" id="KW-0732">Signal</keyword>
<dbReference type="Proteomes" id="UP001498476">
    <property type="component" value="Unassembled WGS sequence"/>
</dbReference>
<proteinExistence type="predicted"/>
<name>A0ABR1HCJ0_9HYPO</name>
<dbReference type="EMBL" id="JAZAVJ010000043">
    <property type="protein sequence ID" value="KAK7418855.1"/>
    <property type="molecule type" value="Genomic_DNA"/>
</dbReference>